<feature type="transmembrane region" description="Helical" evidence="8">
    <location>
        <begin position="599"/>
        <end position="620"/>
    </location>
</feature>
<proteinExistence type="predicted"/>
<evidence type="ECO:0000259" key="9">
    <source>
        <dbReference type="PROSITE" id="PS50850"/>
    </source>
</evidence>
<dbReference type="Pfam" id="PF07690">
    <property type="entry name" value="MFS_1"/>
    <property type="match status" value="1"/>
</dbReference>
<evidence type="ECO:0000313" key="11">
    <source>
        <dbReference type="Proteomes" id="UP000683360"/>
    </source>
</evidence>
<dbReference type="InterPro" id="IPR011701">
    <property type="entry name" value="MFS"/>
</dbReference>
<dbReference type="InterPro" id="IPR036259">
    <property type="entry name" value="MFS_trans_sf"/>
</dbReference>
<feature type="region of interest" description="Disordered" evidence="7">
    <location>
        <begin position="43"/>
        <end position="92"/>
    </location>
</feature>
<dbReference type="FunFam" id="1.20.1250.20:FF:000003">
    <property type="entry name" value="Solute carrier family 17 member 3"/>
    <property type="match status" value="1"/>
</dbReference>
<evidence type="ECO:0000256" key="1">
    <source>
        <dbReference type="ARBA" id="ARBA00004141"/>
    </source>
</evidence>
<feature type="transmembrane region" description="Helical" evidence="8">
    <location>
        <begin position="269"/>
        <end position="287"/>
    </location>
</feature>
<keyword evidence="11" id="KW-1185">Reference proteome</keyword>
<dbReference type="Proteomes" id="UP000683360">
    <property type="component" value="Unassembled WGS sequence"/>
</dbReference>
<feature type="compositionally biased region" description="Basic and acidic residues" evidence="7">
    <location>
        <begin position="70"/>
        <end position="83"/>
    </location>
</feature>
<dbReference type="InterPro" id="IPR050382">
    <property type="entry name" value="MFS_Na/Anion_cotransporter"/>
</dbReference>
<feature type="region of interest" description="Disordered" evidence="7">
    <location>
        <begin position="637"/>
        <end position="659"/>
    </location>
</feature>
<evidence type="ECO:0000256" key="4">
    <source>
        <dbReference type="ARBA" id="ARBA00022847"/>
    </source>
</evidence>
<dbReference type="PANTHER" id="PTHR11662:SF399">
    <property type="entry name" value="FI19708P1-RELATED"/>
    <property type="match status" value="1"/>
</dbReference>
<feature type="transmembrane region" description="Helical" evidence="8">
    <location>
        <begin position="242"/>
        <end position="262"/>
    </location>
</feature>
<feature type="compositionally biased region" description="Basic and acidic residues" evidence="7">
    <location>
        <begin position="43"/>
        <end position="58"/>
    </location>
</feature>
<feature type="transmembrane region" description="Helical" evidence="8">
    <location>
        <begin position="567"/>
        <end position="587"/>
    </location>
</feature>
<feature type="transmembrane region" description="Helical" evidence="8">
    <location>
        <begin position="471"/>
        <end position="496"/>
    </location>
</feature>
<feature type="transmembrane region" description="Helical" evidence="8">
    <location>
        <begin position="363"/>
        <end position="383"/>
    </location>
</feature>
<protein>
    <submittedName>
        <fullName evidence="10">SLC17A5</fullName>
    </submittedName>
</protein>
<dbReference type="GO" id="GO:0006820">
    <property type="term" value="P:monoatomic anion transport"/>
    <property type="evidence" value="ECO:0007669"/>
    <property type="project" value="TreeGrafter"/>
</dbReference>
<keyword evidence="3 8" id="KW-0812">Transmembrane</keyword>
<sequence length="659" mass="73672">MRITLLCKGYDITAAAGSSFELINNRCFKYLMKSFIWRTNRMSEKSTKSPERDMRDVGSPKARLLKNQRSRHDSVASRTRHDSVLSGRSVGSGSLHRRLSYRRQSSLGLPHCDSFKSMILEEKKEIEVAKEGVPWWTSKRLCLSIVCFCGFFCLYAQRVNLSIAIVCMVKHGHSTNNGQTLDNSSFIYNISSNFTSNGTIYTHSEDETSTVIIRSTIKQCPVALSTSTLKGEFVWDKQLQGVILGAFFWGYTFLQIPGGWLAERFGPRLIISIGMLLVSTLTLLTPICARISPYLLTVCRVFIGVGEATMYPGAQVLWAKWSPPEERSRLVGFSFGGCQLGNALAFPIGSLLCAYGFDGGWPSIYYVLGAVSFVWCIVWIVFVRDSPEEMPGITDIEKKYILHSLGDDEDPDDQHHHKHTAKPWKSILTSGAMWGILIANACGNYGAYMLLTQMPTYMKEVLKFDIKSNGVFSMIPYLLFWVFIIIAGIFADFFIAREILSIGATRKLCCSIGMFVPAIFLVILGYMDCFKQTEAVVLLTLSMAFCGFQFSSFFINHGDIAPKFAGTLFGITNMGASVPGIIAPYVVGAITQNKKPTEWRIAFYIAAVVYCVGAVAYIILAKGEVQEWADINHKQGQKTELHEIQEEDQEHDEKSNNKV</sequence>
<gene>
    <name evidence="10" type="ORF">MEDL_62445</name>
</gene>
<name>A0A8S3V0C0_MYTED</name>
<evidence type="ECO:0000313" key="10">
    <source>
        <dbReference type="EMBL" id="CAG2250771.1"/>
    </source>
</evidence>
<keyword evidence="6 8" id="KW-0472">Membrane</keyword>
<keyword evidence="5 8" id="KW-1133">Transmembrane helix</keyword>
<dbReference type="SUPFAM" id="SSF103473">
    <property type="entry name" value="MFS general substrate transporter"/>
    <property type="match status" value="1"/>
</dbReference>
<dbReference type="GO" id="GO:0016020">
    <property type="term" value="C:membrane"/>
    <property type="evidence" value="ECO:0007669"/>
    <property type="project" value="UniProtKB-SubCell"/>
</dbReference>
<feature type="transmembrane region" description="Helical" evidence="8">
    <location>
        <begin position="533"/>
        <end position="555"/>
    </location>
</feature>
<comment type="caution">
    <text evidence="10">The sequence shown here is derived from an EMBL/GenBank/DDBJ whole genome shotgun (WGS) entry which is preliminary data.</text>
</comment>
<dbReference type="PROSITE" id="PS50850">
    <property type="entry name" value="MFS"/>
    <property type="match status" value="1"/>
</dbReference>
<dbReference type="EMBL" id="CAJPWZ010003064">
    <property type="protein sequence ID" value="CAG2250771.1"/>
    <property type="molecule type" value="Genomic_DNA"/>
</dbReference>
<reference evidence="10" key="1">
    <citation type="submission" date="2021-03" db="EMBL/GenBank/DDBJ databases">
        <authorList>
            <person name="Bekaert M."/>
        </authorList>
    </citation>
    <scope>NUCLEOTIDE SEQUENCE</scope>
</reference>
<feature type="transmembrane region" description="Helical" evidence="8">
    <location>
        <begin position="508"/>
        <end position="527"/>
    </location>
</feature>
<comment type="subcellular location">
    <subcellularLocation>
        <location evidence="1">Membrane</location>
        <topology evidence="1">Multi-pass membrane protein</topology>
    </subcellularLocation>
</comment>
<feature type="transmembrane region" description="Helical" evidence="8">
    <location>
        <begin position="427"/>
        <end position="451"/>
    </location>
</feature>
<dbReference type="AlphaFoldDB" id="A0A8S3V0C0"/>
<feature type="domain" description="Major facilitator superfamily (MFS) profile" evidence="9">
    <location>
        <begin position="177"/>
        <end position="625"/>
    </location>
</feature>
<organism evidence="10 11">
    <name type="scientific">Mytilus edulis</name>
    <name type="common">Blue mussel</name>
    <dbReference type="NCBI Taxonomy" id="6550"/>
    <lineage>
        <taxon>Eukaryota</taxon>
        <taxon>Metazoa</taxon>
        <taxon>Spiralia</taxon>
        <taxon>Lophotrochozoa</taxon>
        <taxon>Mollusca</taxon>
        <taxon>Bivalvia</taxon>
        <taxon>Autobranchia</taxon>
        <taxon>Pteriomorphia</taxon>
        <taxon>Mytilida</taxon>
        <taxon>Mytiloidea</taxon>
        <taxon>Mytilidae</taxon>
        <taxon>Mytilinae</taxon>
        <taxon>Mytilus</taxon>
    </lineage>
</organism>
<evidence type="ECO:0000256" key="8">
    <source>
        <dbReference type="SAM" id="Phobius"/>
    </source>
</evidence>
<evidence type="ECO:0000256" key="7">
    <source>
        <dbReference type="SAM" id="MobiDB-lite"/>
    </source>
</evidence>
<dbReference type="GO" id="GO:0015293">
    <property type="term" value="F:symporter activity"/>
    <property type="evidence" value="ECO:0007669"/>
    <property type="project" value="UniProtKB-KW"/>
</dbReference>
<dbReference type="InterPro" id="IPR020846">
    <property type="entry name" value="MFS_dom"/>
</dbReference>
<keyword evidence="2" id="KW-0813">Transport</keyword>
<accession>A0A8S3V0C0</accession>
<evidence type="ECO:0000256" key="3">
    <source>
        <dbReference type="ARBA" id="ARBA00022692"/>
    </source>
</evidence>
<dbReference type="Gene3D" id="1.20.1250.20">
    <property type="entry name" value="MFS general substrate transporter like domains"/>
    <property type="match status" value="2"/>
</dbReference>
<evidence type="ECO:0000256" key="2">
    <source>
        <dbReference type="ARBA" id="ARBA00022448"/>
    </source>
</evidence>
<evidence type="ECO:0000256" key="6">
    <source>
        <dbReference type="ARBA" id="ARBA00023136"/>
    </source>
</evidence>
<dbReference type="OrthoDB" id="2985014at2759"/>
<dbReference type="CDD" id="cd17318">
    <property type="entry name" value="MFS_SLC17"/>
    <property type="match status" value="1"/>
</dbReference>
<dbReference type="PANTHER" id="PTHR11662">
    <property type="entry name" value="SOLUTE CARRIER FAMILY 17"/>
    <property type="match status" value="1"/>
</dbReference>
<keyword evidence="4" id="KW-0769">Symport</keyword>
<evidence type="ECO:0000256" key="5">
    <source>
        <dbReference type="ARBA" id="ARBA00022989"/>
    </source>
</evidence>